<dbReference type="Gene3D" id="3.90.550.20">
    <property type="match status" value="1"/>
</dbReference>
<dbReference type="AlphaFoldDB" id="A0A9N9BMQ4"/>
<gene>
    <name evidence="2" type="ORF">DEBURN_LOCUS8024</name>
</gene>
<dbReference type="InterPro" id="IPR029044">
    <property type="entry name" value="Nucleotide-diphossugar_trans"/>
</dbReference>
<dbReference type="InterPro" id="IPR007577">
    <property type="entry name" value="GlycoTrfase_DXD_sugar-bd_CS"/>
</dbReference>
<name>A0A9N9BMQ4_9GLOM</name>
<dbReference type="GO" id="GO:0016758">
    <property type="term" value="F:hexosyltransferase activity"/>
    <property type="evidence" value="ECO:0007669"/>
    <property type="project" value="TreeGrafter"/>
</dbReference>
<evidence type="ECO:0000313" key="3">
    <source>
        <dbReference type="Proteomes" id="UP000789706"/>
    </source>
</evidence>
<comment type="similarity">
    <text evidence="1">Belongs to the glycosyltransferase 32 family.</text>
</comment>
<dbReference type="Pfam" id="PF04488">
    <property type="entry name" value="Gly_transf_sug"/>
    <property type="match status" value="1"/>
</dbReference>
<evidence type="ECO:0000256" key="1">
    <source>
        <dbReference type="ARBA" id="ARBA00009003"/>
    </source>
</evidence>
<organism evidence="2 3">
    <name type="scientific">Diversispora eburnea</name>
    <dbReference type="NCBI Taxonomy" id="1213867"/>
    <lineage>
        <taxon>Eukaryota</taxon>
        <taxon>Fungi</taxon>
        <taxon>Fungi incertae sedis</taxon>
        <taxon>Mucoromycota</taxon>
        <taxon>Glomeromycotina</taxon>
        <taxon>Glomeromycetes</taxon>
        <taxon>Diversisporales</taxon>
        <taxon>Diversisporaceae</taxon>
        <taxon>Diversispora</taxon>
    </lineage>
</organism>
<evidence type="ECO:0000313" key="2">
    <source>
        <dbReference type="EMBL" id="CAG8569842.1"/>
    </source>
</evidence>
<comment type="caution">
    <text evidence="2">The sequence shown here is derived from an EMBL/GenBank/DDBJ whole genome shotgun (WGS) entry which is preliminary data.</text>
</comment>
<dbReference type="PANTHER" id="PTHR12042">
    <property type="entry name" value="LACTOSYLCERAMIDE 4-ALPHA-GALACTOSYLTRANSFERASE ALPHA- 1,4-GALACTOSYLTRANSFERASE"/>
    <property type="match status" value="1"/>
</dbReference>
<protein>
    <submittedName>
        <fullName evidence="2">11979_t:CDS:1</fullName>
    </submittedName>
</protein>
<dbReference type="EMBL" id="CAJVPK010001085">
    <property type="protein sequence ID" value="CAG8569842.1"/>
    <property type="molecule type" value="Genomic_DNA"/>
</dbReference>
<dbReference type="Proteomes" id="UP000789706">
    <property type="component" value="Unassembled WGS sequence"/>
</dbReference>
<accession>A0A9N9BMQ4</accession>
<dbReference type="PANTHER" id="PTHR12042:SF21">
    <property type="entry name" value="ALPHA1,4-GALACTOSYLTRANSFERASE 1-RELATED"/>
    <property type="match status" value="1"/>
</dbReference>
<dbReference type="OrthoDB" id="409543at2759"/>
<keyword evidence="3" id="KW-1185">Reference proteome</keyword>
<sequence length="310" mass="36798">MPLSSIIPRYKLCDLQLNMRIYWRQWIVNKELKIESLYGCFDLNSTETENYTKPNIKYNNIIPSIPLTHGWDCFDFAKKIKLKPGQPIEQTIFHTYWRSDLRPLGDKQIATLKSFFATQNRTPIENSKNLLNIEDKHAYLDGDLIRLLVLYEHGGIWFDMDSLLIRDFSPLTEYEWVGQWDCFLPEGFPFNGAVMRFRKKSPYVCEFLSEMSNGPTPRKDSTDWGSTLYFKIFKRLIQNGVETFKIIPWCYTDPSLCNPDNSMPNAFKETEFDEERLLQVFSYHWHNQWDKKKGSLFRFLENRNNDLLGF</sequence>
<dbReference type="GO" id="GO:0016020">
    <property type="term" value="C:membrane"/>
    <property type="evidence" value="ECO:0007669"/>
    <property type="project" value="GOC"/>
</dbReference>
<dbReference type="SUPFAM" id="SSF53448">
    <property type="entry name" value="Nucleotide-diphospho-sugar transferases"/>
    <property type="match status" value="1"/>
</dbReference>
<dbReference type="GO" id="GO:0006688">
    <property type="term" value="P:glycosphingolipid biosynthetic process"/>
    <property type="evidence" value="ECO:0007669"/>
    <property type="project" value="TreeGrafter"/>
</dbReference>
<reference evidence="2" key="1">
    <citation type="submission" date="2021-06" db="EMBL/GenBank/DDBJ databases">
        <authorList>
            <person name="Kallberg Y."/>
            <person name="Tangrot J."/>
            <person name="Rosling A."/>
        </authorList>
    </citation>
    <scope>NUCLEOTIDE SEQUENCE</scope>
    <source>
        <strain evidence="2">AZ414A</strain>
    </source>
</reference>
<dbReference type="InterPro" id="IPR051981">
    <property type="entry name" value="Glycosyltransf_32"/>
</dbReference>
<proteinExistence type="inferred from homology"/>